<evidence type="ECO:0000313" key="1">
    <source>
        <dbReference type="EMBL" id="RDZ18857.1"/>
    </source>
</evidence>
<name>A0A3D8X9J8_PRIMG</name>
<gene>
    <name evidence="1" type="ORF">C3744_00205</name>
</gene>
<protein>
    <submittedName>
        <fullName evidence="1">Uncharacterized protein</fullName>
    </submittedName>
</protein>
<dbReference type="RefSeq" id="WP_116071063.1">
    <property type="nucleotide sequence ID" value="NZ_CP187633.1"/>
</dbReference>
<dbReference type="AlphaFoldDB" id="A0A3D8X9J8"/>
<organism evidence="1 2">
    <name type="scientific">Priestia megaterium</name>
    <name type="common">Bacillus megaterium</name>
    <dbReference type="NCBI Taxonomy" id="1404"/>
    <lineage>
        <taxon>Bacteria</taxon>
        <taxon>Bacillati</taxon>
        <taxon>Bacillota</taxon>
        <taxon>Bacilli</taxon>
        <taxon>Bacillales</taxon>
        <taxon>Bacillaceae</taxon>
        <taxon>Priestia</taxon>
    </lineage>
</organism>
<reference evidence="1" key="1">
    <citation type="journal article" date="2018" name="Appl. Environ. Microbiol.">
        <title>Antimicrobial susceptibility testing and tentative epidemiological cut-off values of five Bacillus species relevant for use as animal feed additives or for plant protection.</title>
        <authorList>
            <person name="Agerso Y."/>
            <person name="Stuer-Lauridsen B."/>
            <person name="Bjerre K."/>
            <person name="Jensen M.G."/>
            <person name="Johansen E."/>
            <person name="Bennedsen M."/>
            <person name="Brockmann E."/>
            <person name="Nielsen B."/>
        </authorList>
    </citation>
    <scope>NUCLEOTIDE SEQUENCE [LARGE SCALE GENOMIC DNA]</scope>
    <source>
        <strain evidence="1">CHCC20162</strain>
    </source>
</reference>
<comment type="caution">
    <text evidence="1">The sequence shown here is derived from an EMBL/GenBank/DDBJ whole genome shotgun (WGS) entry which is preliminary data.</text>
</comment>
<dbReference type="EMBL" id="PQWM01000004">
    <property type="protein sequence ID" value="RDZ18857.1"/>
    <property type="molecule type" value="Genomic_DNA"/>
</dbReference>
<sequence>MISIEGKQQQDIDFFAVAYEQLVKIMKTVNDKKSLRINIRIFCADKAHYVKWKNNYYKK</sequence>
<evidence type="ECO:0000313" key="2">
    <source>
        <dbReference type="Proteomes" id="UP000256519"/>
    </source>
</evidence>
<dbReference type="Proteomes" id="UP000256519">
    <property type="component" value="Unassembled WGS sequence"/>
</dbReference>
<proteinExistence type="predicted"/>
<accession>A0A3D8X9J8</accession>